<comment type="subunit">
    <text evidence="7">Monomer.</text>
</comment>
<sequence length="518" mass="58007">MAGSKPYYITTPIYYVNDVPHIGHAYTTLACDVLARFMRLDGYDVKFLTGTDEHGQKVEKSAKLAGIDPQTFTDRVSQNFRDLAAAMNYSNDDFIRTTEPRHIEACQALWRKLADKGEIYLGSYAGWYAVRDEAFYGEDELTTTPSGKKLAPTGAECEWVEEPSYFFRLSAWQDRLIKFYEDNPDFILPPGKRNEVMAFVKSGLRDLSVSRTTFDWGVPVPGDEQHIMYVWLDALTNYITAVGYPNTAPDSDYGKYWPADLHMVGKDILRFHAVYWPAFLMAADLEPPKRVFAHGWWTIEGQKMSKSLGNVVAPDALVSTYGLDPTRYFLLREVPFGNDGDFSRRAMVNRLNGDLANDYGNLVQRVLSMIQKNCGASVPQHGEFSDADGKLLGASAALLETVRRELSVQAFHKAIEALWAVIGDANRYVDEQAPWALRKTDPARMGTVLYVLAETIRRLAILTQPLMPDASAKILDQLAVPQDERGFDRLAEGQALASGTPLPPPQGVFPRFVEEAGN</sequence>
<dbReference type="EMBL" id="BJYZ01000025">
    <property type="protein sequence ID" value="GEO41021.1"/>
    <property type="molecule type" value="Genomic_DNA"/>
</dbReference>
<dbReference type="Gene3D" id="2.170.220.10">
    <property type="match status" value="1"/>
</dbReference>
<dbReference type="AlphaFoldDB" id="A0A512DX19"/>
<dbReference type="SUPFAM" id="SSF47323">
    <property type="entry name" value="Anticodon-binding domain of a subclass of class I aminoacyl-tRNA synthetases"/>
    <property type="match status" value="1"/>
</dbReference>
<dbReference type="Pfam" id="PF19303">
    <property type="entry name" value="Anticodon_3"/>
    <property type="match status" value="1"/>
</dbReference>
<dbReference type="Pfam" id="PF09334">
    <property type="entry name" value="tRNA-synt_1g"/>
    <property type="match status" value="1"/>
</dbReference>
<keyword evidence="2 7" id="KW-0436">Ligase</keyword>
<evidence type="ECO:0000313" key="10">
    <source>
        <dbReference type="EMBL" id="GEO41021.1"/>
    </source>
</evidence>
<dbReference type="CDD" id="cd07957">
    <property type="entry name" value="Anticodon_Ia_Met"/>
    <property type="match status" value="1"/>
</dbReference>
<comment type="similarity">
    <text evidence="7">Belongs to the class-I aminoacyl-tRNA synthetase family. MetG type 2B subfamily.</text>
</comment>
<reference evidence="10 11" key="1">
    <citation type="submission" date="2019-07" db="EMBL/GenBank/DDBJ databases">
        <title>Whole genome shotgun sequence of Skermanella aerolata NBRC 106429.</title>
        <authorList>
            <person name="Hosoyama A."/>
            <person name="Uohara A."/>
            <person name="Ohji S."/>
            <person name="Ichikawa N."/>
        </authorList>
    </citation>
    <scope>NUCLEOTIDE SEQUENCE [LARGE SCALE GENOMIC DNA]</scope>
    <source>
        <strain evidence="10 11">NBRC 106429</strain>
    </source>
</reference>
<dbReference type="FunFam" id="2.170.220.10:FF:000002">
    <property type="entry name" value="Methionine--tRNA ligase"/>
    <property type="match status" value="1"/>
</dbReference>
<dbReference type="PANTHER" id="PTHR43326">
    <property type="entry name" value="METHIONYL-TRNA SYNTHETASE"/>
    <property type="match status" value="1"/>
</dbReference>
<comment type="caution">
    <text evidence="10">The sequence shown here is derived from an EMBL/GenBank/DDBJ whole genome shotgun (WGS) entry which is preliminary data.</text>
</comment>
<dbReference type="PROSITE" id="PS51257">
    <property type="entry name" value="PROKAR_LIPOPROTEIN"/>
    <property type="match status" value="1"/>
</dbReference>
<dbReference type="InterPro" id="IPR014729">
    <property type="entry name" value="Rossmann-like_a/b/a_fold"/>
</dbReference>
<dbReference type="PANTHER" id="PTHR43326:SF1">
    <property type="entry name" value="METHIONINE--TRNA LIGASE, MITOCHONDRIAL"/>
    <property type="match status" value="1"/>
</dbReference>
<evidence type="ECO:0000256" key="6">
    <source>
        <dbReference type="ARBA" id="ARBA00023146"/>
    </source>
</evidence>
<comment type="function">
    <text evidence="1 7">Is required not only for elongation of protein synthesis but also for the initiation of all mRNA translation through initiator tRNA(fMet) aminoacylation.</text>
</comment>
<keyword evidence="4 7" id="KW-0067">ATP-binding</keyword>
<organism evidence="10 11">
    <name type="scientific">Skermanella aerolata</name>
    <dbReference type="NCBI Taxonomy" id="393310"/>
    <lineage>
        <taxon>Bacteria</taxon>
        <taxon>Pseudomonadati</taxon>
        <taxon>Pseudomonadota</taxon>
        <taxon>Alphaproteobacteria</taxon>
        <taxon>Rhodospirillales</taxon>
        <taxon>Azospirillaceae</taxon>
        <taxon>Skermanella</taxon>
    </lineage>
</organism>
<dbReference type="GO" id="GO:0006431">
    <property type="term" value="P:methionyl-tRNA aminoacylation"/>
    <property type="evidence" value="ECO:0007669"/>
    <property type="project" value="UniProtKB-UniRule"/>
</dbReference>
<dbReference type="InterPro" id="IPR015413">
    <property type="entry name" value="Methionyl/Leucyl_tRNA_Synth"/>
</dbReference>
<dbReference type="PRINTS" id="PR01041">
    <property type="entry name" value="TRNASYNTHMET"/>
</dbReference>
<dbReference type="HAMAP" id="MF_01228">
    <property type="entry name" value="Met_tRNA_synth_type2"/>
    <property type="match status" value="1"/>
</dbReference>
<proteinExistence type="inferred from homology"/>
<dbReference type="CDD" id="cd00814">
    <property type="entry name" value="MetRS_core"/>
    <property type="match status" value="1"/>
</dbReference>
<evidence type="ECO:0000259" key="9">
    <source>
        <dbReference type="Pfam" id="PF19303"/>
    </source>
</evidence>
<dbReference type="InterPro" id="IPR033911">
    <property type="entry name" value="MetRS_core"/>
</dbReference>
<feature type="domain" description="Methionyl/Leucyl tRNA synthetase" evidence="8">
    <location>
        <begin position="7"/>
        <end position="367"/>
    </location>
</feature>
<evidence type="ECO:0000256" key="5">
    <source>
        <dbReference type="ARBA" id="ARBA00022917"/>
    </source>
</evidence>
<feature type="short sequence motif" description="'HIGH' region" evidence="7">
    <location>
        <begin position="14"/>
        <end position="24"/>
    </location>
</feature>
<accession>A0A512DX19</accession>
<evidence type="ECO:0000256" key="1">
    <source>
        <dbReference type="ARBA" id="ARBA00003314"/>
    </source>
</evidence>
<feature type="domain" description="Methionyl-tRNA synthetase anticodon-binding" evidence="9">
    <location>
        <begin position="378"/>
        <end position="515"/>
    </location>
</feature>
<dbReference type="InterPro" id="IPR009080">
    <property type="entry name" value="tRNAsynth_Ia_anticodon-bd"/>
</dbReference>
<evidence type="ECO:0000256" key="3">
    <source>
        <dbReference type="ARBA" id="ARBA00022741"/>
    </source>
</evidence>
<evidence type="ECO:0000259" key="8">
    <source>
        <dbReference type="Pfam" id="PF09334"/>
    </source>
</evidence>
<dbReference type="RefSeq" id="WP_044432079.1">
    <property type="nucleotide sequence ID" value="NZ_BJYZ01000025.1"/>
</dbReference>
<dbReference type="EC" id="6.1.1.10" evidence="7"/>
<dbReference type="InterPro" id="IPR014758">
    <property type="entry name" value="Met-tRNA_synth"/>
</dbReference>
<keyword evidence="11" id="KW-1185">Reference proteome</keyword>
<keyword evidence="7" id="KW-0963">Cytoplasm</keyword>
<evidence type="ECO:0000313" key="11">
    <source>
        <dbReference type="Proteomes" id="UP000321523"/>
    </source>
</evidence>
<keyword evidence="6 7" id="KW-0030">Aminoacyl-tRNA synthetase</keyword>
<dbReference type="OrthoDB" id="9810191at2"/>
<name>A0A512DX19_9PROT</name>
<dbReference type="NCBIfam" id="NF008900">
    <property type="entry name" value="PRK12267.1"/>
    <property type="match status" value="1"/>
</dbReference>
<comment type="catalytic activity">
    <reaction evidence="7">
        <text>tRNA(Met) + L-methionine + ATP = L-methionyl-tRNA(Met) + AMP + diphosphate</text>
        <dbReference type="Rhea" id="RHEA:13481"/>
        <dbReference type="Rhea" id="RHEA-COMP:9667"/>
        <dbReference type="Rhea" id="RHEA-COMP:9698"/>
        <dbReference type="ChEBI" id="CHEBI:30616"/>
        <dbReference type="ChEBI" id="CHEBI:33019"/>
        <dbReference type="ChEBI" id="CHEBI:57844"/>
        <dbReference type="ChEBI" id="CHEBI:78442"/>
        <dbReference type="ChEBI" id="CHEBI:78530"/>
        <dbReference type="ChEBI" id="CHEBI:456215"/>
        <dbReference type="EC" id="6.1.1.10"/>
    </reaction>
</comment>
<dbReference type="Proteomes" id="UP000321523">
    <property type="component" value="Unassembled WGS sequence"/>
</dbReference>
<keyword evidence="5 7" id="KW-0648">Protein biosynthesis</keyword>
<dbReference type="SUPFAM" id="SSF52374">
    <property type="entry name" value="Nucleotidylyl transferase"/>
    <property type="match status" value="1"/>
</dbReference>
<dbReference type="GO" id="GO:0004825">
    <property type="term" value="F:methionine-tRNA ligase activity"/>
    <property type="evidence" value="ECO:0007669"/>
    <property type="project" value="UniProtKB-UniRule"/>
</dbReference>
<feature type="short sequence motif" description="'KMSKS' region" evidence="7">
    <location>
        <begin position="303"/>
        <end position="307"/>
    </location>
</feature>
<dbReference type="InterPro" id="IPR041872">
    <property type="entry name" value="Anticodon_Met"/>
</dbReference>
<evidence type="ECO:0000256" key="4">
    <source>
        <dbReference type="ARBA" id="ARBA00022840"/>
    </source>
</evidence>
<protein>
    <recommendedName>
        <fullName evidence="7">Methionine--tRNA ligase</fullName>
        <ecNumber evidence="7">6.1.1.10</ecNumber>
    </recommendedName>
    <alternativeName>
        <fullName evidence="7">Methionyl-tRNA synthetase</fullName>
        <shortName evidence="7">MetRS</shortName>
    </alternativeName>
</protein>
<dbReference type="Gene3D" id="1.10.730.10">
    <property type="entry name" value="Isoleucyl-tRNA Synthetase, Domain 1"/>
    <property type="match status" value="1"/>
</dbReference>
<evidence type="ECO:0000256" key="7">
    <source>
        <dbReference type="HAMAP-Rule" id="MF_01228"/>
    </source>
</evidence>
<comment type="subcellular location">
    <subcellularLocation>
        <location evidence="7">Cytoplasm</location>
    </subcellularLocation>
</comment>
<dbReference type="GO" id="GO:0005524">
    <property type="term" value="F:ATP binding"/>
    <property type="evidence" value="ECO:0007669"/>
    <property type="project" value="UniProtKB-UniRule"/>
</dbReference>
<dbReference type="InterPro" id="IPR023457">
    <property type="entry name" value="Met-tRNA_synth_2"/>
</dbReference>
<evidence type="ECO:0000256" key="2">
    <source>
        <dbReference type="ARBA" id="ARBA00022598"/>
    </source>
</evidence>
<comment type="caution">
    <text evidence="7">Lacks conserved residue(s) required for the propagation of feature annotation.</text>
</comment>
<dbReference type="Gene3D" id="3.40.50.620">
    <property type="entry name" value="HUPs"/>
    <property type="match status" value="1"/>
</dbReference>
<dbReference type="GO" id="GO:0005737">
    <property type="term" value="C:cytoplasm"/>
    <property type="evidence" value="ECO:0007669"/>
    <property type="project" value="UniProtKB-SubCell"/>
</dbReference>
<gene>
    <name evidence="7 10" type="primary">metG</name>
    <name evidence="10" type="ORF">SAE02_51690</name>
</gene>
<keyword evidence="3 7" id="KW-0547">Nucleotide-binding</keyword>
<dbReference type="NCBIfam" id="TIGR00398">
    <property type="entry name" value="metG"/>
    <property type="match status" value="1"/>
</dbReference>